<dbReference type="PANTHER" id="PTHR35936">
    <property type="entry name" value="MEMBRANE-BOUND LYTIC MUREIN TRANSGLYCOSYLASE F"/>
    <property type="match status" value="1"/>
</dbReference>
<dbReference type="Pfam" id="PF00497">
    <property type="entry name" value="SBP_bac_3"/>
    <property type="match status" value="1"/>
</dbReference>
<dbReference type="Proteomes" id="UP000001116">
    <property type="component" value="Chromosome"/>
</dbReference>
<name>A6W7C3_KINRD</name>
<dbReference type="EMBL" id="CP000750">
    <property type="protein sequence ID" value="ABS02712.1"/>
    <property type="molecule type" value="Genomic_DNA"/>
</dbReference>
<dbReference type="PANTHER" id="PTHR35936:SF17">
    <property type="entry name" value="ARGININE-BINDING EXTRACELLULAR PROTEIN ARTP"/>
    <property type="match status" value="1"/>
</dbReference>
<keyword evidence="5" id="KW-1185">Reference proteome</keyword>
<proteinExistence type="predicted"/>
<dbReference type="Gene3D" id="3.40.190.10">
    <property type="entry name" value="Periplasmic binding protein-like II"/>
    <property type="match status" value="2"/>
</dbReference>
<dbReference type="SMART" id="SM00062">
    <property type="entry name" value="PBPb"/>
    <property type="match status" value="1"/>
</dbReference>
<dbReference type="STRING" id="266940.Krad_1224"/>
<dbReference type="SUPFAM" id="SSF53850">
    <property type="entry name" value="Periplasmic binding protein-like II"/>
    <property type="match status" value="1"/>
</dbReference>
<dbReference type="AlphaFoldDB" id="A6W7C3"/>
<dbReference type="InterPro" id="IPR001638">
    <property type="entry name" value="Solute-binding_3/MltF_N"/>
</dbReference>
<evidence type="ECO:0000259" key="3">
    <source>
        <dbReference type="SMART" id="SM00062"/>
    </source>
</evidence>
<dbReference type="CDD" id="cd01004">
    <property type="entry name" value="PBP2_MidA_like"/>
    <property type="match status" value="1"/>
</dbReference>
<gene>
    <name evidence="4" type="ordered locus">Krad_1224</name>
</gene>
<accession>A6W7C3</accession>
<evidence type="ECO:0000313" key="5">
    <source>
        <dbReference type="Proteomes" id="UP000001116"/>
    </source>
</evidence>
<keyword evidence="1" id="KW-0732">Signal</keyword>
<dbReference type="eggNOG" id="COG0834">
    <property type="taxonomic scope" value="Bacteria"/>
</dbReference>
<organism evidence="4 5">
    <name type="scientific">Kineococcus radiotolerans (strain ATCC BAA-149 / DSM 14245 / SRS30216)</name>
    <dbReference type="NCBI Taxonomy" id="266940"/>
    <lineage>
        <taxon>Bacteria</taxon>
        <taxon>Bacillati</taxon>
        <taxon>Actinomycetota</taxon>
        <taxon>Actinomycetes</taxon>
        <taxon>Kineosporiales</taxon>
        <taxon>Kineosporiaceae</taxon>
        <taxon>Kineococcus</taxon>
    </lineage>
</organism>
<feature type="region of interest" description="Disordered" evidence="2">
    <location>
        <begin position="46"/>
        <end position="66"/>
    </location>
</feature>
<dbReference type="HOGENOM" id="CLU_019602_18_1_11"/>
<feature type="domain" description="Solute-binding protein family 3/N-terminal" evidence="3">
    <location>
        <begin position="86"/>
        <end position="312"/>
    </location>
</feature>
<evidence type="ECO:0000256" key="1">
    <source>
        <dbReference type="ARBA" id="ARBA00022729"/>
    </source>
</evidence>
<sequence>MVHTVSAPHPSPEVPVLVRPPARRPFLGALGALAVLGLTAAGCGSDSLSGGTSSETTSGSASAAPSGSADAALRAMLPQSVQDSGKLRVGTNAEYAPNEFLEGSTIKGMDIDVMNAVAAKLGVTAEFSNASFDSLITGVSGNRYDAAISSFTINDERKQAVNMVQYYNAGTQWATKAGNPEGIDPEDACGKTVAVQSSTTQSDDDLPARQQACTAAGKPQIQVLAFESQQDATNALLQGRAQAMLADSPIAAYAVKQTQGLELVGDIYDAAPYGIVVPKDQTATAEAISKALQEVADDGSYAAALGTWGAEDGAVTEFPVNP</sequence>
<protein>
    <submittedName>
        <fullName evidence="4">Extracellular solute-binding protein family 3</fullName>
    </submittedName>
</protein>
<evidence type="ECO:0000256" key="2">
    <source>
        <dbReference type="SAM" id="MobiDB-lite"/>
    </source>
</evidence>
<reference evidence="5" key="1">
    <citation type="journal article" date="2008" name="PLoS ONE">
        <title>Survival in nuclear waste, extreme resistance, and potential applications gleaned from the genome sequence of Kineococcus radiotolerans SRS30216.</title>
        <authorList>
            <person name="Bagwell C.E."/>
            <person name="Bhat S."/>
            <person name="Hawkins G.M."/>
            <person name="Smith B.W."/>
            <person name="Biswas T."/>
            <person name="Hoover T.R."/>
            <person name="Saunders E."/>
            <person name="Han C.S."/>
            <person name="Tsodikov O.V."/>
            <person name="Shimkets L.J."/>
        </authorList>
    </citation>
    <scope>NUCLEOTIDE SEQUENCE [LARGE SCALE GENOMIC DNA]</scope>
    <source>
        <strain evidence="5">ATCC BAA-149 / DSM 14245 / SRS30216</strain>
    </source>
</reference>
<dbReference type="KEGG" id="kra:Krad_1224"/>
<evidence type="ECO:0000313" key="4">
    <source>
        <dbReference type="EMBL" id="ABS02712.1"/>
    </source>
</evidence>